<reference evidence="2" key="1">
    <citation type="submission" date="2020-07" db="EMBL/GenBank/DDBJ databases">
        <authorList>
            <person name="Ferguson B K."/>
        </authorList>
    </citation>
    <scope>NUCLEOTIDE SEQUENCE</scope>
    <source>
        <strain evidence="2">L06</strain>
    </source>
</reference>
<accession>A0A6V7KDN9</accession>
<protein>
    <recommendedName>
        <fullName evidence="1">BESS domain-containing protein</fullName>
    </recommendedName>
</protein>
<evidence type="ECO:0000313" key="2">
    <source>
        <dbReference type="EMBL" id="CAD1560577.1"/>
    </source>
</evidence>
<dbReference type="EMBL" id="CADCXW020000026">
    <property type="protein sequence ID" value="CAD1560577.1"/>
    <property type="molecule type" value="Genomic_DNA"/>
</dbReference>
<name>A0A6V7KDN9_9HYME</name>
<sequence>MEQHDIDGVTYQIVDVVDANYARLENPDDEHNGGDVEYLELDMEVVDAVSDVTEYFSNADESQGEERHGEPSATIVKQVNGTKQSLPIQQNNNPINGKDRNSRKRTISDVSLCSDSNYINISTANNDMAKRKEQKSECDSLDLFFQSMAQTVLHLPPRVQAKIKMDICKVITMAEIKYCSSGNKNTDD</sequence>
<dbReference type="Pfam" id="PF02944">
    <property type="entry name" value="BESS"/>
    <property type="match status" value="1"/>
</dbReference>
<feature type="domain" description="BESS" evidence="1">
    <location>
        <begin position="139"/>
        <end position="171"/>
    </location>
</feature>
<dbReference type="InterPro" id="IPR004210">
    <property type="entry name" value="BESS_motif"/>
</dbReference>
<gene>
    <name evidence="2" type="ORF">BBRV_LOCUS72882</name>
</gene>
<proteinExistence type="predicted"/>
<evidence type="ECO:0000259" key="1">
    <source>
        <dbReference type="Pfam" id="PF02944"/>
    </source>
</evidence>
<organism evidence="2">
    <name type="scientific">Bracon brevicornis</name>
    <dbReference type="NCBI Taxonomy" id="1563983"/>
    <lineage>
        <taxon>Eukaryota</taxon>
        <taxon>Metazoa</taxon>
        <taxon>Ecdysozoa</taxon>
        <taxon>Arthropoda</taxon>
        <taxon>Hexapoda</taxon>
        <taxon>Insecta</taxon>
        <taxon>Pterygota</taxon>
        <taxon>Neoptera</taxon>
        <taxon>Endopterygota</taxon>
        <taxon>Hymenoptera</taxon>
        <taxon>Apocrita</taxon>
        <taxon>Ichneumonoidea</taxon>
        <taxon>Braconidae</taxon>
        <taxon>Braconinae</taxon>
        <taxon>Bracon</taxon>
    </lineage>
</organism>
<dbReference type="GO" id="GO:0003677">
    <property type="term" value="F:DNA binding"/>
    <property type="evidence" value="ECO:0007669"/>
    <property type="project" value="InterPro"/>
</dbReference>
<dbReference type="AlphaFoldDB" id="A0A6V7KDN9"/>